<keyword evidence="2" id="KW-1185">Reference proteome</keyword>
<evidence type="ECO:0000313" key="1">
    <source>
        <dbReference type="EMBL" id="CAA0825391.1"/>
    </source>
</evidence>
<dbReference type="AlphaFoldDB" id="A0A9N7RFB6"/>
<name>A0A9N7RFB6_STRHE</name>
<organism evidence="1 2">
    <name type="scientific">Striga hermonthica</name>
    <name type="common">Purple witchweed</name>
    <name type="synonym">Buchnera hermonthica</name>
    <dbReference type="NCBI Taxonomy" id="68872"/>
    <lineage>
        <taxon>Eukaryota</taxon>
        <taxon>Viridiplantae</taxon>
        <taxon>Streptophyta</taxon>
        <taxon>Embryophyta</taxon>
        <taxon>Tracheophyta</taxon>
        <taxon>Spermatophyta</taxon>
        <taxon>Magnoliopsida</taxon>
        <taxon>eudicotyledons</taxon>
        <taxon>Gunneridae</taxon>
        <taxon>Pentapetalae</taxon>
        <taxon>asterids</taxon>
        <taxon>lamiids</taxon>
        <taxon>Lamiales</taxon>
        <taxon>Orobanchaceae</taxon>
        <taxon>Buchnereae</taxon>
        <taxon>Striga</taxon>
    </lineage>
</organism>
<protein>
    <submittedName>
        <fullName evidence="1">Uncharacterized protein</fullName>
    </submittedName>
</protein>
<evidence type="ECO:0000313" key="2">
    <source>
        <dbReference type="Proteomes" id="UP001153555"/>
    </source>
</evidence>
<gene>
    <name evidence="1" type="ORF">SHERM_22168</name>
</gene>
<dbReference type="Proteomes" id="UP001153555">
    <property type="component" value="Unassembled WGS sequence"/>
</dbReference>
<sequence length="160" mass="17091">MAAHLEDVENSDLLGYHDESNLLREHDPKACPRPSADGPEVVFPHRRAVEEATVNQDEPHVDHVVGLQAVLLHHYPVAAAKEVSGDSEGGADSGREAEHPAALFRDSIVEFAEGGSRLDPRARLIGVDDDSPEILEVEDDEGVPHEGGIGEAFVVVAAVA</sequence>
<accession>A0A9N7RFB6</accession>
<reference evidence="1" key="1">
    <citation type="submission" date="2019-12" db="EMBL/GenBank/DDBJ databases">
        <authorList>
            <person name="Scholes J."/>
        </authorList>
    </citation>
    <scope>NUCLEOTIDE SEQUENCE</scope>
</reference>
<dbReference type="EMBL" id="CACSLK010026072">
    <property type="protein sequence ID" value="CAA0825391.1"/>
    <property type="molecule type" value="Genomic_DNA"/>
</dbReference>
<proteinExistence type="predicted"/>
<comment type="caution">
    <text evidence="1">The sequence shown here is derived from an EMBL/GenBank/DDBJ whole genome shotgun (WGS) entry which is preliminary data.</text>
</comment>